<protein>
    <submittedName>
        <fullName evidence="1">Uncharacterized protein</fullName>
    </submittedName>
</protein>
<sequence>MRSAILNRKPVFSSRLVEWFWADTRLHRPSCFGARAIASQDRLEFLATLRCPSEVRSVVFSEEERREWLARKRRRERPKPFFFDQRPVGVCVHCAMPFGMADGTVIGGIAICDDCEECQDF</sequence>
<reference evidence="1 2" key="1">
    <citation type="submission" date="2021-04" db="EMBL/GenBank/DDBJ databases">
        <title>Whole genome sequence of Jiella sp. KSK16Y-1.</title>
        <authorList>
            <person name="Tuo L."/>
        </authorList>
    </citation>
    <scope>NUCLEOTIDE SEQUENCE [LARGE SCALE GENOMIC DNA]</scope>
    <source>
        <strain evidence="1 2">KSK16Y-1</strain>
    </source>
</reference>
<dbReference type="EMBL" id="JAGJCF010000003">
    <property type="protein sequence ID" value="MBP0615386.1"/>
    <property type="molecule type" value="Genomic_DNA"/>
</dbReference>
<organism evidence="1 2">
    <name type="scientific">Jiella mangrovi</name>
    <dbReference type="NCBI Taxonomy" id="2821407"/>
    <lineage>
        <taxon>Bacteria</taxon>
        <taxon>Pseudomonadati</taxon>
        <taxon>Pseudomonadota</taxon>
        <taxon>Alphaproteobacteria</taxon>
        <taxon>Hyphomicrobiales</taxon>
        <taxon>Aurantimonadaceae</taxon>
        <taxon>Jiella</taxon>
    </lineage>
</organism>
<proteinExistence type="predicted"/>
<name>A0ABS4BF57_9HYPH</name>
<gene>
    <name evidence="1" type="ORF">J6595_07330</name>
</gene>
<evidence type="ECO:0000313" key="2">
    <source>
        <dbReference type="Proteomes" id="UP000678276"/>
    </source>
</evidence>
<accession>A0ABS4BF57</accession>
<dbReference type="Proteomes" id="UP000678276">
    <property type="component" value="Unassembled WGS sequence"/>
</dbReference>
<keyword evidence="2" id="KW-1185">Reference proteome</keyword>
<comment type="caution">
    <text evidence="1">The sequence shown here is derived from an EMBL/GenBank/DDBJ whole genome shotgun (WGS) entry which is preliminary data.</text>
</comment>
<evidence type="ECO:0000313" key="1">
    <source>
        <dbReference type="EMBL" id="MBP0615386.1"/>
    </source>
</evidence>